<feature type="compositionally biased region" description="Low complexity" evidence="3">
    <location>
        <begin position="299"/>
        <end position="310"/>
    </location>
</feature>
<organism evidence="5 6">
    <name type="scientific">Sporisorium graminicola</name>
    <dbReference type="NCBI Taxonomy" id="280036"/>
    <lineage>
        <taxon>Eukaryota</taxon>
        <taxon>Fungi</taxon>
        <taxon>Dikarya</taxon>
        <taxon>Basidiomycota</taxon>
        <taxon>Ustilaginomycotina</taxon>
        <taxon>Ustilaginomycetes</taxon>
        <taxon>Ustilaginales</taxon>
        <taxon>Ustilaginaceae</taxon>
        <taxon>Sporisorium</taxon>
    </lineage>
</organism>
<evidence type="ECO:0000313" key="6">
    <source>
        <dbReference type="Proteomes" id="UP000306050"/>
    </source>
</evidence>
<evidence type="ECO:0000256" key="2">
    <source>
        <dbReference type="ARBA" id="ARBA00023242"/>
    </source>
</evidence>
<evidence type="ECO:0000256" key="3">
    <source>
        <dbReference type="SAM" id="MobiDB-lite"/>
    </source>
</evidence>
<feature type="region of interest" description="Disordered" evidence="3">
    <location>
        <begin position="1"/>
        <end position="287"/>
    </location>
</feature>
<dbReference type="InterPro" id="IPR000156">
    <property type="entry name" value="Ran_bind_dom"/>
</dbReference>
<dbReference type="KEGG" id="sgra:EX895_001386"/>
<dbReference type="InterPro" id="IPR045255">
    <property type="entry name" value="RanBP1-like"/>
</dbReference>
<name>A0A4U7KXS4_9BASI</name>
<keyword evidence="6" id="KW-1185">Reference proteome</keyword>
<feature type="compositionally biased region" description="Basic and acidic residues" evidence="3">
    <location>
        <begin position="110"/>
        <end position="139"/>
    </location>
</feature>
<dbReference type="AlphaFoldDB" id="A0A4U7KXS4"/>
<dbReference type="GO" id="GO:0005634">
    <property type="term" value="C:nucleus"/>
    <property type="evidence" value="ECO:0007669"/>
    <property type="project" value="UniProtKB-SubCell"/>
</dbReference>
<reference evidence="5 6" key="1">
    <citation type="submission" date="2019-05" db="EMBL/GenBank/DDBJ databases">
        <title>Sporisorium graminicola CBS 10092 draft sequencing and annotation.</title>
        <authorList>
            <person name="Solano-Gonzalez S."/>
            <person name="Caddick M.X."/>
            <person name="Darby A."/>
        </authorList>
    </citation>
    <scope>NUCLEOTIDE SEQUENCE [LARGE SCALE GENOMIC DNA]</scope>
    <source>
        <strain evidence="5 6">CBS 10092</strain>
    </source>
</reference>
<evidence type="ECO:0000259" key="4">
    <source>
        <dbReference type="PROSITE" id="PS50196"/>
    </source>
</evidence>
<dbReference type="SMART" id="SM00160">
    <property type="entry name" value="RanBD"/>
    <property type="match status" value="1"/>
</dbReference>
<comment type="caution">
    <text evidence="5">The sequence shown here is derived from an EMBL/GenBank/DDBJ whole genome shotgun (WGS) entry which is preliminary data.</text>
</comment>
<dbReference type="PANTHER" id="PTHR23138">
    <property type="entry name" value="RAN BINDING PROTEIN"/>
    <property type="match status" value="1"/>
</dbReference>
<feature type="compositionally biased region" description="Basic and acidic residues" evidence="3">
    <location>
        <begin position="56"/>
        <end position="71"/>
    </location>
</feature>
<feature type="compositionally biased region" description="Polar residues" evidence="3">
    <location>
        <begin position="263"/>
        <end position="277"/>
    </location>
</feature>
<dbReference type="Proteomes" id="UP000306050">
    <property type="component" value="Chromosome SGRAM_11"/>
</dbReference>
<dbReference type="GeneID" id="40724281"/>
<sequence>MSDTKPELEKASTVPVGQPRDTQSASSPRHPSSSPQPSSPTSTTKSLPSKAPAHPSAEDTTSRRKREREGSLEPSQLTPSKAAEAIPAKKNRLEDSLQEEEDDDVPSHPVETDKVGHIRKKVDELSTKELELKSAEKTSDVASTASADETKQDSASDATPAPAPPTEIKPQPTASDAQDKSTEPQSSKASQDLPARTQPTFSSFSSKSSPFSSVPSSSGSSSATASKSGFSAFAARSASPLGAAGIKPSSLGSSIGGHHDENGSASPLSGSTVSAPPTSKPIVKGSSFGFGAFAGASPLAKSKASSPATSEKQTETPPPTDDKASFTQKLLSQNDDASAASETKTKPLLEATETETKTGEEDEESIHSIRAKLYTMAPDQSWKERGTGTLRVNVPKYSSDKRPARLVMRADGILRVILNVPLFKGMKCELQEKFIRIVALEDTKPVHYAIKLSNPNNAAALMDVLDEFVVSADQSSQA</sequence>
<accession>A0A4U7KXS4</accession>
<dbReference type="OrthoDB" id="185618at2759"/>
<comment type="subcellular location">
    <subcellularLocation>
        <location evidence="1">Nucleus</location>
    </subcellularLocation>
</comment>
<dbReference type="InterPro" id="IPR011993">
    <property type="entry name" value="PH-like_dom_sf"/>
</dbReference>
<proteinExistence type="predicted"/>
<dbReference type="EMBL" id="SRRM01000004">
    <property type="protein sequence ID" value="TKY89601.1"/>
    <property type="molecule type" value="Genomic_DNA"/>
</dbReference>
<feature type="compositionally biased region" description="Basic and acidic residues" evidence="3">
    <location>
        <begin position="1"/>
        <end position="10"/>
    </location>
</feature>
<dbReference type="PANTHER" id="PTHR23138:SF142">
    <property type="entry name" value="RAN-BINDING PROTEIN 3B-RELATED"/>
    <property type="match status" value="1"/>
</dbReference>
<feature type="compositionally biased region" description="Low complexity" evidence="3">
    <location>
        <begin position="22"/>
        <end position="52"/>
    </location>
</feature>
<dbReference type="Gene3D" id="2.30.29.30">
    <property type="entry name" value="Pleckstrin-homology domain (PH domain)/Phosphotyrosine-binding domain (PTB)"/>
    <property type="match status" value="1"/>
</dbReference>
<dbReference type="RefSeq" id="XP_029741586.1">
    <property type="nucleotide sequence ID" value="XM_029881985.1"/>
</dbReference>
<evidence type="ECO:0000256" key="1">
    <source>
        <dbReference type="ARBA" id="ARBA00004123"/>
    </source>
</evidence>
<keyword evidence="2" id="KW-0539">Nucleus</keyword>
<dbReference type="Pfam" id="PF00638">
    <property type="entry name" value="Ran_BP1"/>
    <property type="match status" value="1"/>
</dbReference>
<gene>
    <name evidence="5" type="ORF">EX895_001386</name>
</gene>
<dbReference type="SUPFAM" id="SSF50729">
    <property type="entry name" value="PH domain-like"/>
    <property type="match status" value="1"/>
</dbReference>
<feature type="region of interest" description="Disordered" evidence="3">
    <location>
        <begin position="299"/>
        <end position="366"/>
    </location>
</feature>
<protein>
    <recommendedName>
        <fullName evidence="4">RanBD1 domain-containing protein</fullName>
    </recommendedName>
</protein>
<feature type="compositionally biased region" description="Polar residues" evidence="3">
    <location>
        <begin position="325"/>
        <end position="336"/>
    </location>
</feature>
<feature type="domain" description="RanBD1" evidence="4">
    <location>
        <begin position="344"/>
        <end position="467"/>
    </location>
</feature>
<evidence type="ECO:0000313" key="5">
    <source>
        <dbReference type="EMBL" id="TKY89601.1"/>
    </source>
</evidence>
<feature type="compositionally biased region" description="Low complexity" evidence="3">
    <location>
        <begin position="200"/>
        <end position="239"/>
    </location>
</feature>
<dbReference type="PROSITE" id="PS50196">
    <property type="entry name" value="RANBD1"/>
    <property type="match status" value="1"/>
</dbReference>